<feature type="transmembrane region" description="Helical" evidence="1">
    <location>
        <begin position="129"/>
        <end position="148"/>
    </location>
</feature>
<feature type="signal peptide" evidence="2">
    <location>
        <begin position="1"/>
        <end position="22"/>
    </location>
</feature>
<keyword evidence="1" id="KW-0812">Transmembrane</keyword>
<evidence type="ECO:0000256" key="2">
    <source>
        <dbReference type="SAM" id="SignalP"/>
    </source>
</evidence>
<dbReference type="AlphaFoldDB" id="A0A914EC54"/>
<keyword evidence="1" id="KW-1133">Transmembrane helix</keyword>
<evidence type="ECO:0000313" key="4">
    <source>
        <dbReference type="WBParaSite" id="ACRNAN_scaffold7160.g23252.t1"/>
    </source>
</evidence>
<dbReference type="WBParaSite" id="ACRNAN_scaffold7160.g23252.t1">
    <property type="protein sequence ID" value="ACRNAN_scaffold7160.g23252.t1"/>
    <property type="gene ID" value="ACRNAN_scaffold7160.g23252"/>
</dbReference>
<name>A0A914EC54_9BILA</name>
<protein>
    <submittedName>
        <fullName evidence="4">Uncharacterized protein</fullName>
    </submittedName>
</protein>
<evidence type="ECO:0000313" key="3">
    <source>
        <dbReference type="Proteomes" id="UP000887540"/>
    </source>
</evidence>
<keyword evidence="1" id="KW-0472">Membrane</keyword>
<organism evidence="3 4">
    <name type="scientific">Acrobeloides nanus</name>
    <dbReference type="NCBI Taxonomy" id="290746"/>
    <lineage>
        <taxon>Eukaryota</taxon>
        <taxon>Metazoa</taxon>
        <taxon>Ecdysozoa</taxon>
        <taxon>Nematoda</taxon>
        <taxon>Chromadorea</taxon>
        <taxon>Rhabditida</taxon>
        <taxon>Tylenchina</taxon>
        <taxon>Cephalobomorpha</taxon>
        <taxon>Cephaloboidea</taxon>
        <taxon>Cephalobidae</taxon>
        <taxon>Acrobeloides</taxon>
    </lineage>
</organism>
<dbReference type="Proteomes" id="UP000887540">
    <property type="component" value="Unplaced"/>
</dbReference>
<sequence>MNFHHLLSSLILSASLFALISAENDDDEYSDPGTRWDPTHRDFSQRCLRLAEYAGPRGCDVFLVCCSEENVLNKLNGDKCQVADIHNSCTPREDNSGIQSAQCKARNCTPEITTTTTTTLSPRRNPNSASLASVTLSTMLLFMVALIVRQI</sequence>
<keyword evidence="3" id="KW-1185">Reference proteome</keyword>
<feature type="chain" id="PRO_5037942579" evidence="2">
    <location>
        <begin position="23"/>
        <end position="151"/>
    </location>
</feature>
<proteinExistence type="predicted"/>
<keyword evidence="2" id="KW-0732">Signal</keyword>
<evidence type="ECO:0000256" key="1">
    <source>
        <dbReference type="SAM" id="Phobius"/>
    </source>
</evidence>
<reference evidence="4" key="1">
    <citation type="submission" date="2022-11" db="UniProtKB">
        <authorList>
            <consortium name="WormBaseParasite"/>
        </authorList>
    </citation>
    <scope>IDENTIFICATION</scope>
</reference>
<accession>A0A914EC54</accession>